<proteinExistence type="predicted"/>
<dbReference type="InterPro" id="IPR038905">
    <property type="entry name" value="ARMC2"/>
</dbReference>
<feature type="compositionally biased region" description="Pro residues" evidence="1">
    <location>
        <begin position="226"/>
        <end position="236"/>
    </location>
</feature>
<dbReference type="HOGENOM" id="CLU_1177965_0_0_1"/>
<dbReference type="EMBL" id="ACPB03017885">
    <property type="status" value="NOT_ANNOTATED_CDS"/>
    <property type="molecule type" value="Genomic_DNA"/>
</dbReference>
<keyword evidence="3" id="KW-1185">Reference proteome</keyword>
<feature type="region of interest" description="Disordered" evidence="1">
    <location>
        <begin position="215"/>
        <end position="236"/>
    </location>
</feature>
<evidence type="ECO:0000256" key="1">
    <source>
        <dbReference type="SAM" id="MobiDB-lite"/>
    </source>
</evidence>
<dbReference type="GO" id="GO:0044782">
    <property type="term" value="P:cilium organization"/>
    <property type="evidence" value="ECO:0007669"/>
    <property type="project" value="TreeGrafter"/>
</dbReference>
<dbReference type="Proteomes" id="UP000015103">
    <property type="component" value="Unassembled WGS sequence"/>
</dbReference>
<evidence type="ECO:0000313" key="3">
    <source>
        <dbReference type="Proteomes" id="UP000015103"/>
    </source>
</evidence>
<feature type="region of interest" description="Disordered" evidence="1">
    <location>
        <begin position="26"/>
        <end position="45"/>
    </location>
</feature>
<dbReference type="AlphaFoldDB" id="T1IC36"/>
<protein>
    <submittedName>
        <fullName evidence="2">Uncharacterized protein</fullName>
    </submittedName>
</protein>
<sequence>MDNKKIHHKSTSCLLKTSAEIVREARAEMSTRPVNTKRPFTPTERQRTLFGALKAGSSRPPSSISLRQVQFQDVESVKLPPLRNTPSANRIQSRLSPWHLPDLGIRVSSSLGNLPEESENEPAVDIWANNNVLRETHSSPQERTETLLKPKNPSSLNNSWGCRDKFSAGLKNKHFLRRKYNYKILSNRFDAKENSVGSSIKESDESEAVQTLTIHHPERNRHKLFRPPPISPLVRE</sequence>
<reference evidence="2" key="1">
    <citation type="submission" date="2015-05" db="UniProtKB">
        <authorList>
            <consortium name="EnsemblMetazoa"/>
        </authorList>
    </citation>
    <scope>IDENTIFICATION</scope>
</reference>
<dbReference type="VEuPathDB" id="VectorBase:RPRC013856"/>
<dbReference type="PANTHER" id="PTHR21356">
    <property type="entry name" value="ARMADILLO REPEAT CONTAINING 2"/>
    <property type="match status" value="1"/>
</dbReference>
<accession>T1IC36</accession>
<dbReference type="STRING" id="13249.T1IC36"/>
<dbReference type="PANTHER" id="PTHR21356:SF1">
    <property type="entry name" value="ARMADILLO REPEAT-CONTAINING PROTEIN 2"/>
    <property type="match status" value="1"/>
</dbReference>
<evidence type="ECO:0000313" key="2">
    <source>
        <dbReference type="EnsemblMetazoa" id="RPRC013856-PA"/>
    </source>
</evidence>
<dbReference type="EnsemblMetazoa" id="RPRC013856-RA">
    <property type="protein sequence ID" value="RPRC013856-PA"/>
    <property type="gene ID" value="RPRC013856"/>
</dbReference>
<dbReference type="InParanoid" id="T1IC36"/>
<name>T1IC36_RHOPR</name>
<organism evidence="2 3">
    <name type="scientific">Rhodnius prolixus</name>
    <name type="common">Triatomid bug</name>
    <dbReference type="NCBI Taxonomy" id="13249"/>
    <lineage>
        <taxon>Eukaryota</taxon>
        <taxon>Metazoa</taxon>
        <taxon>Ecdysozoa</taxon>
        <taxon>Arthropoda</taxon>
        <taxon>Hexapoda</taxon>
        <taxon>Insecta</taxon>
        <taxon>Pterygota</taxon>
        <taxon>Neoptera</taxon>
        <taxon>Paraneoptera</taxon>
        <taxon>Hemiptera</taxon>
        <taxon>Heteroptera</taxon>
        <taxon>Panheteroptera</taxon>
        <taxon>Cimicomorpha</taxon>
        <taxon>Reduviidae</taxon>
        <taxon>Triatominae</taxon>
        <taxon>Rhodnius</taxon>
    </lineage>
</organism>